<dbReference type="Pfam" id="PF02037">
    <property type="entry name" value="SAP"/>
    <property type="match status" value="1"/>
</dbReference>
<feature type="compositionally biased region" description="Polar residues" evidence="14">
    <location>
        <begin position="986"/>
        <end position="999"/>
    </location>
</feature>
<dbReference type="InterPro" id="IPR034781">
    <property type="entry name" value="SAFB1_2_RBD"/>
</dbReference>
<dbReference type="InterPro" id="IPR012677">
    <property type="entry name" value="Nucleotide-bd_a/b_plait_sf"/>
</dbReference>
<feature type="compositionally biased region" description="Basic and acidic residues" evidence="14">
    <location>
        <begin position="219"/>
        <end position="230"/>
    </location>
</feature>
<evidence type="ECO:0000256" key="7">
    <source>
        <dbReference type="ARBA" id="ARBA00022884"/>
    </source>
</evidence>
<evidence type="ECO:0000256" key="2">
    <source>
        <dbReference type="ARBA" id="ARBA00022481"/>
    </source>
</evidence>
<dbReference type="RefSeq" id="XP_014664290.1">
    <property type="nucleotide sequence ID" value="XM_014808804.1"/>
</dbReference>
<evidence type="ECO:0000259" key="15">
    <source>
        <dbReference type="PROSITE" id="PS50102"/>
    </source>
</evidence>
<feature type="compositionally biased region" description="Basic and acidic residues" evidence="14">
    <location>
        <begin position="747"/>
        <end position="759"/>
    </location>
</feature>
<feature type="compositionally biased region" description="Basic and acidic residues" evidence="14">
    <location>
        <begin position="340"/>
        <end position="353"/>
    </location>
</feature>
<keyword evidence="10" id="KW-0238">DNA-binding</keyword>
<feature type="compositionally biased region" description="Acidic residues" evidence="14">
    <location>
        <begin position="188"/>
        <end position="209"/>
    </location>
</feature>
<feature type="compositionally biased region" description="Gly residues" evidence="14">
    <location>
        <begin position="969"/>
        <end position="979"/>
    </location>
</feature>
<keyword evidence="4" id="KW-1017">Isopeptide bond</keyword>
<sequence>MASVNDAGSSRYKKKLQDLLVKELKSELDRRGLDKAGVKTVLVQRLQQALEDDGVDADDHLFEVAAAVSPVSRPGPLSSKKSARILLAKEEDEEEEAEVENTEEQEEDEPMEALAIVEDAINLTVEEDDKLLNEDDLNELDAMKDALEKQELAAQVSTDAETKPVEEEEDEEEEEEEAAEEKTKAEKEQEEEMVEEEDITTTADGDADAEAAVAVEDALSDKQDDNKPEGNEDGSLDVHVTESDELDTDLLTTEVEKTEEVAEEKPAAEQKEEGEADEQPKQAEDSSDAGQKEECPSDQPASVAEAAEEKKDDKGVKEAAKSEAAQKGKSTPSTDTKPVAAKETKPVGKDQKDHKHSVASSSLSSGRNLWVSGLSSSTRATDLKAVFSKHGKVIGAKVVTSARTPGARCYGFVTMATHEEATKCIQHLHRTELHGRMISVERAKNDPAPPGKKAVLGKTISTIHVKKPVDKKDVAVEKKGSEVKNVEVKKENDNNKKTPEKRDEKKQVKIEKKDVKIEPGTEDKNKDSSKSENDKTSGEEKDKNPEDVNKSAEEKEAERKAREERDRRKVLTLKKIQEQRQRERERDRERMQRQRERCAEFEAEKERRRLLDIERRNREEARRLHEERDRLRFERERLEREKAEAERLERERIRLERERRERERLERESQREADQRRMDNFRRQGPYKPMNGSRPFDSSPVGGRFDDQRRPTKSSFDTRHSDISIDDRKRSHGAHVDQRFGGGPEGNRFHDLNRDRDRGGPGSNTIDRRVVERYERRDVKPSDGRFEARRAEREGNQREVIRPPREAPTGDRDDRRVDRRSGSDRFERSKDSDTRHQRDRINDRPSDRPSDREKRTVSRPGPHRSSADKRVVSAPSRDGPPPGKVSRREDTGRSSSDRRRESERSDRPRGPSDRGDREDSRREWKSERAHMQGDRRSERSGPGPSRSNFDSRYESRNQTQFSDNRNKSYGGGPEGGGGPVMSSGPTQGRDQFNNSQGPSPQGGRWPDRGPAPMAVNQPQMMGPPAGNIYINPQGGPPGIVTPMGGFISNIAPVFTDTRGRGPDIYDAYKNLNTGRRF</sequence>
<keyword evidence="2" id="KW-0488">Methylation</keyword>
<feature type="domain" description="SAP" evidence="16">
    <location>
        <begin position="16"/>
        <end position="50"/>
    </location>
</feature>
<keyword evidence="3" id="KW-0678">Repressor</keyword>
<evidence type="ECO:0000256" key="10">
    <source>
        <dbReference type="ARBA" id="ARBA00023125"/>
    </source>
</evidence>
<dbReference type="SMART" id="SM00513">
    <property type="entry name" value="SAP"/>
    <property type="match status" value="1"/>
</dbReference>
<evidence type="ECO:0000256" key="4">
    <source>
        <dbReference type="ARBA" id="ARBA00022499"/>
    </source>
</evidence>
<keyword evidence="7 13" id="KW-0694">RNA-binding</keyword>
<evidence type="ECO:0000256" key="9">
    <source>
        <dbReference type="ARBA" id="ARBA00023015"/>
    </source>
</evidence>
<evidence type="ECO:0000313" key="18">
    <source>
        <dbReference type="RefSeq" id="XP_014664289.1"/>
    </source>
</evidence>
<dbReference type="Pfam" id="PF00076">
    <property type="entry name" value="RRM_1"/>
    <property type="match status" value="1"/>
</dbReference>
<dbReference type="InterPro" id="IPR000504">
    <property type="entry name" value="RRM_dom"/>
</dbReference>
<feature type="compositionally biased region" description="Basic and acidic residues" evidence="14">
    <location>
        <begin position="659"/>
        <end position="682"/>
    </location>
</feature>
<feature type="compositionally biased region" description="Basic and acidic residues" evidence="14">
    <location>
        <begin position="254"/>
        <end position="295"/>
    </location>
</feature>
<evidence type="ECO:0000256" key="3">
    <source>
        <dbReference type="ARBA" id="ARBA00022491"/>
    </source>
</evidence>
<dbReference type="GeneID" id="106806749"/>
<dbReference type="PROSITE" id="PS50102">
    <property type="entry name" value="RRM"/>
    <property type="match status" value="1"/>
</dbReference>
<dbReference type="SUPFAM" id="SSF68906">
    <property type="entry name" value="SAP domain"/>
    <property type="match status" value="1"/>
</dbReference>
<dbReference type="Proteomes" id="UP000695022">
    <property type="component" value="Unplaced"/>
</dbReference>
<feature type="region of interest" description="Disordered" evidence="14">
    <location>
        <begin position="659"/>
        <end position="1017"/>
    </location>
</feature>
<dbReference type="InterPro" id="IPR036361">
    <property type="entry name" value="SAP_dom_sf"/>
</dbReference>
<keyword evidence="12" id="KW-0539">Nucleus</keyword>
<feature type="compositionally biased region" description="Basic and acidic residues" evidence="14">
    <location>
        <begin position="886"/>
        <end position="939"/>
    </location>
</feature>
<feature type="compositionally biased region" description="Basic and acidic residues" evidence="14">
    <location>
        <begin position="704"/>
        <end position="738"/>
    </location>
</feature>
<dbReference type="InterPro" id="IPR035979">
    <property type="entry name" value="RBD_domain_sf"/>
</dbReference>
<dbReference type="RefSeq" id="XP_014664289.1">
    <property type="nucleotide sequence ID" value="XM_014808803.1"/>
</dbReference>
<keyword evidence="11" id="KW-0804">Transcription</keyword>
<keyword evidence="6" id="KW-0832">Ubl conjugation</keyword>
<feature type="region of interest" description="Disordered" evidence="14">
    <location>
        <begin position="85"/>
        <end position="111"/>
    </location>
</feature>
<evidence type="ECO:0000256" key="1">
    <source>
        <dbReference type="ARBA" id="ARBA00004123"/>
    </source>
</evidence>
<dbReference type="InterPro" id="IPR051738">
    <property type="entry name" value="SAF_Modulators"/>
</dbReference>
<name>A0ABM1DWG8_PRICU</name>
<keyword evidence="8" id="KW-0007">Acetylation</keyword>
<keyword evidence="17" id="KW-1185">Reference proteome</keyword>
<dbReference type="SMART" id="SM00360">
    <property type="entry name" value="RRM"/>
    <property type="match status" value="1"/>
</dbReference>
<evidence type="ECO:0000256" key="8">
    <source>
        <dbReference type="ARBA" id="ARBA00022990"/>
    </source>
</evidence>
<feature type="compositionally biased region" description="Basic and acidic residues" evidence="14">
    <location>
        <begin position="307"/>
        <end position="326"/>
    </location>
</feature>
<feature type="compositionally biased region" description="Acidic residues" evidence="14">
    <location>
        <begin position="90"/>
        <end position="111"/>
    </location>
</feature>
<proteinExistence type="predicted"/>
<evidence type="ECO:0000313" key="17">
    <source>
        <dbReference type="Proteomes" id="UP000695022"/>
    </source>
</evidence>
<feature type="compositionally biased region" description="Acidic residues" evidence="14">
    <location>
        <begin position="166"/>
        <end position="179"/>
    </location>
</feature>
<dbReference type="InterPro" id="IPR003034">
    <property type="entry name" value="SAP_dom"/>
</dbReference>
<evidence type="ECO:0000256" key="6">
    <source>
        <dbReference type="ARBA" id="ARBA00022843"/>
    </source>
</evidence>
<gene>
    <name evidence="18 19" type="primary">LOC106806749</name>
</gene>
<feature type="region of interest" description="Disordered" evidence="14">
    <location>
        <begin position="485"/>
        <end position="604"/>
    </location>
</feature>
<dbReference type="PANTHER" id="PTHR15683">
    <property type="entry name" value="SCAFFOLD ATTACHMENT FACTOR B-RELATED"/>
    <property type="match status" value="1"/>
</dbReference>
<feature type="compositionally biased region" description="Basic and acidic residues" evidence="14">
    <location>
        <begin position="766"/>
        <end position="856"/>
    </location>
</feature>
<dbReference type="PROSITE" id="PS50800">
    <property type="entry name" value="SAP"/>
    <property type="match status" value="1"/>
</dbReference>
<comment type="subcellular location">
    <subcellularLocation>
        <location evidence="1">Nucleus</location>
    </subcellularLocation>
</comment>
<keyword evidence="9" id="KW-0805">Transcription regulation</keyword>
<organism evidence="17 18">
    <name type="scientific">Priapulus caudatus</name>
    <name type="common">Priapulid worm</name>
    <dbReference type="NCBI Taxonomy" id="37621"/>
    <lineage>
        <taxon>Eukaryota</taxon>
        <taxon>Metazoa</taxon>
        <taxon>Ecdysozoa</taxon>
        <taxon>Scalidophora</taxon>
        <taxon>Priapulida</taxon>
        <taxon>Priapulimorpha</taxon>
        <taxon>Priapulimorphida</taxon>
        <taxon>Priapulidae</taxon>
        <taxon>Priapulus</taxon>
    </lineage>
</organism>
<evidence type="ECO:0000259" key="16">
    <source>
        <dbReference type="PROSITE" id="PS50800"/>
    </source>
</evidence>
<accession>A0ABM1DWG8</accession>
<dbReference type="CDD" id="cd12679">
    <property type="entry name" value="RRM_SAFB1_SAFB2"/>
    <property type="match status" value="1"/>
</dbReference>
<dbReference type="Gene3D" id="3.30.70.330">
    <property type="match status" value="1"/>
</dbReference>
<dbReference type="SUPFAM" id="SSF54928">
    <property type="entry name" value="RNA-binding domain, RBD"/>
    <property type="match status" value="1"/>
</dbReference>
<evidence type="ECO:0000256" key="13">
    <source>
        <dbReference type="PROSITE-ProRule" id="PRU00176"/>
    </source>
</evidence>
<evidence type="ECO:0000256" key="5">
    <source>
        <dbReference type="ARBA" id="ARBA00022553"/>
    </source>
</evidence>
<feature type="compositionally biased region" description="Basic and acidic residues" evidence="14">
    <location>
        <begin position="142"/>
        <end position="151"/>
    </location>
</feature>
<keyword evidence="5" id="KW-0597">Phosphoprotein</keyword>
<protein>
    <submittedName>
        <fullName evidence="18">Scaffold attachment factor B2-like isoform X3</fullName>
    </submittedName>
    <submittedName>
        <fullName evidence="19">Scaffold attachment factor B2-like isoform X4</fullName>
    </submittedName>
</protein>
<feature type="region of interest" description="Disordered" evidence="14">
    <location>
        <begin position="142"/>
        <end position="369"/>
    </location>
</feature>
<evidence type="ECO:0000256" key="14">
    <source>
        <dbReference type="SAM" id="MobiDB-lite"/>
    </source>
</evidence>
<evidence type="ECO:0000256" key="11">
    <source>
        <dbReference type="ARBA" id="ARBA00023163"/>
    </source>
</evidence>
<feature type="domain" description="RRM" evidence="15">
    <location>
        <begin position="367"/>
        <end position="445"/>
    </location>
</feature>
<dbReference type="Gene3D" id="1.10.720.30">
    <property type="entry name" value="SAP domain"/>
    <property type="match status" value="1"/>
</dbReference>
<evidence type="ECO:0000256" key="12">
    <source>
        <dbReference type="ARBA" id="ARBA00023242"/>
    </source>
</evidence>
<dbReference type="PANTHER" id="PTHR15683:SF8">
    <property type="entry name" value="SCAFFOLD ATTACHMENT FACTOR B, ISOFORM B"/>
    <property type="match status" value="1"/>
</dbReference>
<reference evidence="18 19" key="1">
    <citation type="submission" date="2025-05" db="UniProtKB">
        <authorList>
            <consortium name="RefSeq"/>
        </authorList>
    </citation>
    <scope>IDENTIFICATION</scope>
</reference>
<evidence type="ECO:0000313" key="19">
    <source>
        <dbReference type="RefSeq" id="XP_014664290.1"/>
    </source>
</evidence>